<gene>
    <name evidence="1" type="ORF">JOD17_002944</name>
</gene>
<organism evidence="1 2">
    <name type="scientific">Geomicrobium sediminis</name>
    <dbReference type="NCBI Taxonomy" id="1347788"/>
    <lineage>
        <taxon>Bacteria</taxon>
        <taxon>Bacillati</taxon>
        <taxon>Bacillota</taxon>
        <taxon>Bacilli</taxon>
        <taxon>Bacillales</taxon>
        <taxon>Geomicrobium</taxon>
    </lineage>
</organism>
<evidence type="ECO:0000313" key="2">
    <source>
        <dbReference type="Proteomes" id="UP000741863"/>
    </source>
</evidence>
<evidence type="ECO:0000313" key="1">
    <source>
        <dbReference type="EMBL" id="MBM7633848.1"/>
    </source>
</evidence>
<keyword evidence="2" id="KW-1185">Reference proteome</keyword>
<dbReference type="Pfam" id="PF13128">
    <property type="entry name" value="DUF3954"/>
    <property type="match status" value="1"/>
</dbReference>
<evidence type="ECO:0008006" key="3">
    <source>
        <dbReference type="Google" id="ProtNLM"/>
    </source>
</evidence>
<comment type="caution">
    <text evidence="1">The sequence shown here is derived from an EMBL/GenBank/DDBJ whole genome shotgun (WGS) entry which is preliminary data.</text>
</comment>
<protein>
    <recommendedName>
        <fullName evidence="3">DUF3954 domain-containing protein</fullName>
    </recommendedName>
</protein>
<dbReference type="RefSeq" id="WP_420827942.1">
    <property type="nucleotide sequence ID" value="NZ_JAFBEC010000008.1"/>
</dbReference>
<dbReference type="EMBL" id="JAFBEC010000008">
    <property type="protein sequence ID" value="MBM7633848.1"/>
    <property type="molecule type" value="Genomic_DNA"/>
</dbReference>
<reference evidence="1 2" key="1">
    <citation type="submission" date="2021-01" db="EMBL/GenBank/DDBJ databases">
        <title>Genomic Encyclopedia of Type Strains, Phase IV (KMG-IV): sequencing the most valuable type-strain genomes for metagenomic binning, comparative biology and taxonomic classification.</title>
        <authorList>
            <person name="Goeker M."/>
        </authorList>
    </citation>
    <scope>NUCLEOTIDE SEQUENCE [LARGE SCALE GENOMIC DNA]</scope>
    <source>
        <strain evidence="1 2">DSM 25540</strain>
    </source>
</reference>
<sequence>MPETKLETMTAEIDCSVNAMYIVKDGVVKMIPPLSSGYGEQHAVWQNGKIDRVVNKEIIKV</sequence>
<dbReference type="Proteomes" id="UP000741863">
    <property type="component" value="Unassembled WGS sequence"/>
</dbReference>
<proteinExistence type="predicted"/>
<dbReference type="InterPro" id="IPR025017">
    <property type="entry name" value="DUF3954"/>
</dbReference>
<accession>A0ABS2PEK8</accession>
<name>A0ABS2PEK8_9BACL</name>